<gene>
    <name evidence="2" type="ORF">CIB95_04275</name>
</gene>
<sequence>MKKKMILVLISVASLVAFLLIFMTMVFPFSFLSFNKSYTYEADAVIVEIHNTNLKQLKRNEIRFIKEGLTKERIQYILQTFEQEWLTSRDAVKFTNSDTESILNNVKETRNILLDIGLHPDFPAKGGEQLKDLINSLQVLEDEIDNLHNSKSSLSIKTLNLSFQNLHKSFTSTLTNFETFIETMDNLLEGDF</sequence>
<accession>A0A263BV17</accession>
<reference evidence="3" key="1">
    <citation type="submission" date="2017-08" db="EMBL/GenBank/DDBJ databases">
        <authorList>
            <person name="Huang Z."/>
        </authorList>
    </citation>
    <scope>NUCLEOTIDE SEQUENCE [LARGE SCALE GENOMIC DNA]</scope>
    <source>
        <strain evidence="3">SA5d-4</strain>
    </source>
</reference>
<proteinExistence type="predicted"/>
<organism evidence="2 3">
    <name type="scientific">Lottiidibacillus patelloidae</name>
    <dbReference type="NCBI Taxonomy" id="2670334"/>
    <lineage>
        <taxon>Bacteria</taxon>
        <taxon>Bacillati</taxon>
        <taxon>Bacillota</taxon>
        <taxon>Bacilli</taxon>
        <taxon>Bacillales</taxon>
        <taxon>Bacillaceae</taxon>
        <taxon>Lottiidibacillus</taxon>
    </lineage>
</organism>
<keyword evidence="3" id="KW-1185">Reference proteome</keyword>
<evidence type="ECO:0000313" key="2">
    <source>
        <dbReference type="EMBL" id="OZM57593.1"/>
    </source>
</evidence>
<dbReference type="EMBL" id="NPIA01000002">
    <property type="protein sequence ID" value="OZM57593.1"/>
    <property type="molecule type" value="Genomic_DNA"/>
</dbReference>
<keyword evidence="1" id="KW-0175">Coiled coil</keyword>
<protein>
    <submittedName>
        <fullName evidence="2">Uncharacterized protein</fullName>
    </submittedName>
</protein>
<name>A0A263BV17_9BACI</name>
<evidence type="ECO:0000256" key="1">
    <source>
        <dbReference type="SAM" id="Coils"/>
    </source>
</evidence>
<comment type="caution">
    <text evidence="2">The sequence shown here is derived from an EMBL/GenBank/DDBJ whole genome shotgun (WGS) entry which is preliminary data.</text>
</comment>
<reference evidence="2 3" key="2">
    <citation type="submission" date="2017-09" db="EMBL/GenBank/DDBJ databases">
        <title>Bacillus patelloidae sp. nov., isolated from the intestinal tract of a marine limpet.</title>
        <authorList>
            <person name="Liu R."/>
            <person name="Dong C."/>
            <person name="Shao Z."/>
        </authorList>
    </citation>
    <scope>NUCLEOTIDE SEQUENCE [LARGE SCALE GENOMIC DNA]</scope>
    <source>
        <strain evidence="2 3">SA5d-4</strain>
    </source>
</reference>
<dbReference type="AlphaFoldDB" id="A0A263BV17"/>
<feature type="coiled-coil region" evidence="1">
    <location>
        <begin position="130"/>
        <end position="157"/>
    </location>
</feature>
<dbReference type="Proteomes" id="UP000217083">
    <property type="component" value="Unassembled WGS sequence"/>
</dbReference>
<evidence type="ECO:0000313" key="3">
    <source>
        <dbReference type="Proteomes" id="UP000217083"/>
    </source>
</evidence>
<dbReference type="RefSeq" id="WP_094922376.1">
    <property type="nucleotide sequence ID" value="NZ_NPIA01000002.1"/>
</dbReference>